<gene>
    <name evidence="1" type="ORF">ALC53_10905</name>
</gene>
<proteinExistence type="predicted"/>
<dbReference type="AlphaFoldDB" id="A0A151HZT0"/>
<protein>
    <submittedName>
        <fullName evidence="1">Uncharacterized protein</fullName>
    </submittedName>
</protein>
<sequence length="144" mass="15523">MTQIIEYRTRNEGRAFPGAECASASGNLGTIALVNSQFLFWLTSKERTSKPPCIPIWGAENISKSRQDEGKGITLVLSVMAVDGVIYATRLGDSLSTGAEGRRRVGGGWFDGGGAVERVQSGRLLERRIFMPGVMRNSVSVDGN</sequence>
<reference evidence="1 2" key="1">
    <citation type="submission" date="2015-09" db="EMBL/GenBank/DDBJ databases">
        <title>Atta colombica WGS genome.</title>
        <authorList>
            <person name="Nygaard S."/>
            <person name="Hu H."/>
            <person name="Boomsma J."/>
            <person name="Zhang G."/>
        </authorList>
    </citation>
    <scope>NUCLEOTIDE SEQUENCE [LARGE SCALE GENOMIC DNA]</scope>
    <source>
        <strain evidence="1">Treedump-2</strain>
        <tissue evidence="1">Whole body</tissue>
    </source>
</reference>
<evidence type="ECO:0000313" key="2">
    <source>
        <dbReference type="Proteomes" id="UP000078540"/>
    </source>
</evidence>
<keyword evidence="2" id="KW-1185">Reference proteome</keyword>
<dbReference type="EMBL" id="KQ976642">
    <property type="protein sequence ID" value="KYM78688.1"/>
    <property type="molecule type" value="Genomic_DNA"/>
</dbReference>
<accession>A0A151HZT0</accession>
<dbReference type="Proteomes" id="UP000078540">
    <property type="component" value="Unassembled WGS sequence"/>
</dbReference>
<name>A0A151HZT0_9HYME</name>
<organism evidence="1 2">
    <name type="scientific">Atta colombica</name>
    <dbReference type="NCBI Taxonomy" id="520822"/>
    <lineage>
        <taxon>Eukaryota</taxon>
        <taxon>Metazoa</taxon>
        <taxon>Ecdysozoa</taxon>
        <taxon>Arthropoda</taxon>
        <taxon>Hexapoda</taxon>
        <taxon>Insecta</taxon>
        <taxon>Pterygota</taxon>
        <taxon>Neoptera</taxon>
        <taxon>Endopterygota</taxon>
        <taxon>Hymenoptera</taxon>
        <taxon>Apocrita</taxon>
        <taxon>Aculeata</taxon>
        <taxon>Formicoidea</taxon>
        <taxon>Formicidae</taxon>
        <taxon>Myrmicinae</taxon>
        <taxon>Atta</taxon>
    </lineage>
</organism>
<evidence type="ECO:0000313" key="1">
    <source>
        <dbReference type="EMBL" id="KYM78688.1"/>
    </source>
</evidence>